<comment type="caution">
    <text evidence="9">The sequence shown here is derived from an EMBL/GenBank/DDBJ whole genome shotgun (WGS) entry which is preliminary data.</text>
</comment>
<sequence>MGLLEENSMLHGTKINSTISKETRHLALLGFLPPSTRSLVLYSSPSVVPISDHRAPSLVLCSSLCAVATALLLPVSRVRWWVISPCLASVSARNWSSATSLYEQAANRFSVAKDYERSKAAYEKASKGQEMLASPWDAAKHMESAANMAKELRNWREVVSFSRKGVGICGRPQPASDALAKGARVLCFKDFVKEQVKTNKMNFMAWSALEETMPEEAIQLYTDVITILEEDGGG</sequence>
<dbReference type="GO" id="GO:0005774">
    <property type="term" value="C:vacuolar membrane"/>
    <property type="evidence" value="ECO:0007669"/>
    <property type="project" value="TreeGrafter"/>
</dbReference>
<dbReference type="PANTHER" id="PTHR13768:SF2">
    <property type="entry name" value="GAMMA-SOLUBLE NSF ATTACHMENT PROTEIN"/>
    <property type="match status" value="1"/>
</dbReference>
<dbReference type="GO" id="GO:0005483">
    <property type="term" value="F:soluble NSF attachment protein activity"/>
    <property type="evidence" value="ECO:0007669"/>
    <property type="project" value="TreeGrafter"/>
</dbReference>
<dbReference type="InterPro" id="IPR011990">
    <property type="entry name" value="TPR-like_helical_dom_sf"/>
</dbReference>
<dbReference type="InterPro" id="IPR000744">
    <property type="entry name" value="NSF_attach"/>
</dbReference>
<keyword evidence="6" id="KW-0472">Membrane</keyword>
<comment type="subcellular location">
    <subcellularLocation>
        <location evidence="1">Membrane</location>
        <topology evidence="1">Peripheral membrane protein</topology>
    </subcellularLocation>
</comment>
<dbReference type="GO" id="GO:0016192">
    <property type="term" value="P:vesicle-mediated transport"/>
    <property type="evidence" value="ECO:0007669"/>
    <property type="project" value="UniProtKB-KW"/>
</dbReference>
<dbReference type="PANTHER" id="PTHR13768">
    <property type="entry name" value="SOLUBLE NSF ATTACHMENT PROTEIN SNAP"/>
    <property type="match status" value="1"/>
</dbReference>
<protein>
    <recommendedName>
        <fullName evidence="7">Gamma-soluble NSF attachment protein</fullName>
    </recommendedName>
    <alternativeName>
        <fullName evidence="8">N-ethylmaleimide-sensitive factor attachment protein gamma</fullName>
    </alternativeName>
</protein>
<dbReference type="Proteomes" id="UP000289738">
    <property type="component" value="Chromosome B05"/>
</dbReference>
<evidence type="ECO:0000256" key="3">
    <source>
        <dbReference type="ARBA" id="ARBA00022448"/>
    </source>
</evidence>
<evidence type="ECO:0000256" key="8">
    <source>
        <dbReference type="ARBA" id="ARBA00042485"/>
    </source>
</evidence>
<keyword evidence="5" id="KW-0653">Protein transport</keyword>
<name>A0A444Z5B7_ARAHY</name>
<dbReference type="Gene3D" id="1.25.40.10">
    <property type="entry name" value="Tetratricopeptide repeat domain"/>
    <property type="match status" value="1"/>
</dbReference>
<dbReference type="GO" id="GO:0031201">
    <property type="term" value="C:SNARE complex"/>
    <property type="evidence" value="ECO:0007669"/>
    <property type="project" value="TreeGrafter"/>
</dbReference>
<keyword evidence="3" id="KW-0813">Transport</keyword>
<dbReference type="EMBL" id="SDMP01000015">
    <property type="protein sequence ID" value="RYR09214.1"/>
    <property type="molecule type" value="Genomic_DNA"/>
</dbReference>
<organism evidence="9 10">
    <name type="scientific">Arachis hypogaea</name>
    <name type="common">Peanut</name>
    <dbReference type="NCBI Taxonomy" id="3818"/>
    <lineage>
        <taxon>Eukaryota</taxon>
        <taxon>Viridiplantae</taxon>
        <taxon>Streptophyta</taxon>
        <taxon>Embryophyta</taxon>
        <taxon>Tracheophyta</taxon>
        <taxon>Spermatophyta</taxon>
        <taxon>Magnoliopsida</taxon>
        <taxon>eudicotyledons</taxon>
        <taxon>Gunneridae</taxon>
        <taxon>Pentapetalae</taxon>
        <taxon>rosids</taxon>
        <taxon>fabids</taxon>
        <taxon>Fabales</taxon>
        <taxon>Fabaceae</taxon>
        <taxon>Papilionoideae</taxon>
        <taxon>50 kb inversion clade</taxon>
        <taxon>dalbergioids sensu lato</taxon>
        <taxon>Dalbergieae</taxon>
        <taxon>Pterocarpus clade</taxon>
        <taxon>Arachis</taxon>
    </lineage>
</organism>
<dbReference type="STRING" id="3818.A0A444Z5B7"/>
<evidence type="ECO:0000256" key="4">
    <source>
        <dbReference type="ARBA" id="ARBA00022892"/>
    </source>
</evidence>
<keyword evidence="4" id="KW-0931">ER-Golgi transport</keyword>
<accession>A0A444Z5B7</accession>
<dbReference type="SUPFAM" id="SSF48452">
    <property type="entry name" value="TPR-like"/>
    <property type="match status" value="1"/>
</dbReference>
<keyword evidence="10" id="KW-1185">Reference proteome</keyword>
<dbReference type="Pfam" id="PF14938">
    <property type="entry name" value="SNAP"/>
    <property type="match status" value="1"/>
</dbReference>
<reference evidence="9 10" key="1">
    <citation type="submission" date="2019-01" db="EMBL/GenBank/DDBJ databases">
        <title>Sequencing of cultivated peanut Arachis hypogaea provides insights into genome evolution and oil improvement.</title>
        <authorList>
            <person name="Chen X."/>
        </authorList>
    </citation>
    <scope>NUCLEOTIDE SEQUENCE [LARGE SCALE GENOMIC DNA]</scope>
    <source>
        <strain evidence="10">cv. Fuhuasheng</strain>
        <tissue evidence="9">Leaves</tissue>
    </source>
</reference>
<dbReference type="GO" id="GO:0006886">
    <property type="term" value="P:intracellular protein transport"/>
    <property type="evidence" value="ECO:0007669"/>
    <property type="project" value="InterPro"/>
</dbReference>
<evidence type="ECO:0000256" key="7">
    <source>
        <dbReference type="ARBA" id="ARBA00040047"/>
    </source>
</evidence>
<evidence type="ECO:0000256" key="5">
    <source>
        <dbReference type="ARBA" id="ARBA00022927"/>
    </source>
</evidence>
<comment type="similarity">
    <text evidence="2">Belongs to the SNAP family.</text>
</comment>
<evidence type="ECO:0000256" key="2">
    <source>
        <dbReference type="ARBA" id="ARBA00010050"/>
    </source>
</evidence>
<proteinExistence type="inferred from homology"/>
<dbReference type="GO" id="GO:0019905">
    <property type="term" value="F:syntaxin binding"/>
    <property type="evidence" value="ECO:0007669"/>
    <property type="project" value="TreeGrafter"/>
</dbReference>
<evidence type="ECO:0000313" key="9">
    <source>
        <dbReference type="EMBL" id="RYR09214.1"/>
    </source>
</evidence>
<dbReference type="AlphaFoldDB" id="A0A444Z5B7"/>
<evidence type="ECO:0000313" key="10">
    <source>
        <dbReference type="Proteomes" id="UP000289738"/>
    </source>
</evidence>
<evidence type="ECO:0000256" key="1">
    <source>
        <dbReference type="ARBA" id="ARBA00004170"/>
    </source>
</evidence>
<gene>
    <name evidence="9" type="ORF">Ahy_B05g077354</name>
</gene>
<evidence type="ECO:0000256" key="6">
    <source>
        <dbReference type="ARBA" id="ARBA00023136"/>
    </source>
</evidence>